<gene>
    <name evidence="1" type="ORF">ENX68_07185</name>
</gene>
<proteinExistence type="predicted"/>
<evidence type="ECO:0008006" key="2">
    <source>
        <dbReference type="Google" id="ProtNLM"/>
    </source>
</evidence>
<organism evidence="1">
    <name type="scientific">candidate division WOR-3 bacterium</name>
    <dbReference type="NCBI Taxonomy" id="2052148"/>
    <lineage>
        <taxon>Bacteria</taxon>
        <taxon>Bacteria division WOR-3</taxon>
    </lineage>
</organism>
<dbReference type="AlphaFoldDB" id="A0A7V3VUW7"/>
<accession>A0A7V3VUW7</accession>
<reference evidence="1" key="1">
    <citation type="journal article" date="2020" name="mSystems">
        <title>Genome- and Community-Level Interaction Insights into Carbon Utilization and Element Cycling Functions of Hydrothermarchaeota in Hydrothermal Sediment.</title>
        <authorList>
            <person name="Zhou Z."/>
            <person name="Liu Y."/>
            <person name="Xu W."/>
            <person name="Pan J."/>
            <person name="Luo Z.H."/>
            <person name="Li M."/>
        </authorList>
    </citation>
    <scope>NUCLEOTIDE SEQUENCE [LARGE SCALE GENOMIC DNA]</scope>
    <source>
        <strain evidence="1">SpSt-961</strain>
    </source>
</reference>
<comment type="caution">
    <text evidence="1">The sequence shown here is derived from an EMBL/GenBank/DDBJ whole genome shotgun (WGS) entry which is preliminary data.</text>
</comment>
<evidence type="ECO:0000313" key="1">
    <source>
        <dbReference type="EMBL" id="HGE78759.1"/>
    </source>
</evidence>
<dbReference type="EMBL" id="DTOZ01000176">
    <property type="protein sequence ID" value="HGE78759.1"/>
    <property type="molecule type" value="Genomic_DNA"/>
</dbReference>
<protein>
    <recommendedName>
        <fullName evidence="2">SbsA Ig-like domain-containing protein</fullName>
    </recommendedName>
</protein>
<name>A0A7V3VUW7_UNCW3</name>
<sequence length="308" mass="35818">MNVSHRILCIYFLLFFLLCAHKEPPLHIDRVDPKLKKIVALNEHQVMLQFSEELDTLSLNLENFHILSENDTLMLLSLSQGNTPDQIFLYTVRMKPIEYAIEGKVYDKSMRFGFFRGKFTGSMRPDTIAPWVKNYSKGYRLKSFFFQFSEPVDTTSLKYRIFPRHNMTTKWQGMSYLTIVPASEADSLNYDTTYYLYLYNLKDFGGNRIMPFITTITPDTIYEPLFMRGKAVYQEKPVEKGIAMISREKVVGISLLEKGEFLFEVRDSMGYFIQVYGDGIYGEDTIFVDSPNIIKLTPRAFDLDSVIN</sequence>